<evidence type="ECO:0000313" key="1">
    <source>
        <dbReference type="EMBL" id="MFK0524767.1"/>
    </source>
</evidence>
<protein>
    <submittedName>
        <fullName evidence="1">Uncharacterized protein</fullName>
    </submittedName>
</protein>
<dbReference type="Proteomes" id="UP001618531">
    <property type="component" value="Unassembled WGS sequence"/>
</dbReference>
<organism evidence="1 2">
    <name type="scientific">Paenibacillus illinoisensis</name>
    <dbReference type="NCBI Taxonomy" id="59845"/>
    <lineage>
        <taxon>Bacteria</taxon>
        <taxon>Bacillati</taxon>
        <taxon>Bacillota</taxon>
        <taxon>Bacilli</taxon>
        <taxon>Bacillales</taxon>
        <taxon>Paenibacillaceae</taxon>
        <taxon>Paenibacillus</taxon>
    </lineage>
</organism>
<comment type="caution">
    <text evidence="1">The sequence shown here is derived from an EMBL/GenBank/DDBJ whole genome shotgun (WGS) entry which is preliminary data.</text>
</comment>
<dbReference type="EMBL" id="JBIYSL010000005">
    <property type="protein sequence ID" value="MFK0524767.1"/>
    <property type="molecule type" value="Genomic_DNA"/>
</dbReference>
<gene>
    <name evidence="1" type="ORF">ACINKY_21435</name>
</gene>
<name>A0ABW8HZ71_9BACL</name>
<dbReference type="RefSeq" id="WP_402877393.1">
    <property type="nucleotide sequence ID" value="NZ_JBIYSL010000005.1"/>
</dbReference>
<accession>A0ABW8HZ71</accession>
<keyword evidence="2" id="KW-1185">Reference proteome</keyword>
<evidence type="ECO:0000313" key="2">
    <source>
        <dbReference type="Proteomes" id="UP001618531"/>
    </source>
</evidence>
<reference evidence="1 2" key="1">
    <citation type="submission" date="2024-11" db="EMBL/GenBank/DDBJ databases">
        <title>Identification and Characterization of a Novel Fosfomycin Bacillithiol Transferase FosB8 in Paenibacillus illinoisensis.</title>
        <authorList>
            <person name="Lu W."/>
        </authorList>
    </citation>
    <scope>NUCLEOTIDE SEQUENCE [LARGE SCALE GENOMIC DNA]</scope>
    <source>
        <strain evidence="1 2">WP77</strain>
    </source>
</reference>
<proteinExistence type="predicted"/>
<sequence>MNQLETEKMISDGMKRIEEEAEQFNRNYEAVSERIVKSCEAMKRHEYLLRDRPVGKPPDR</sequence>